<keyword evidence="13" id="KW-1185">Reference proteome</keyword>
<dbReference type="InterPro" id="IPR038354">
    <property type="entry name" value="VKOR_sf"/>
</dbReference>
<evidence type="ECO:0000256" key="3">
    <source>
        <dbReference type="ARBA" id="ARBA00022692"/>
    </source>
</evidence>
<evidence type="ECO:0000313" key="13">
    <source>
        <dbReference type="Proteomes" id="UP000270616"/>
    </source>
</evidence>
<accession>A0A3N3ZSP8</accession>
<dbReference type="AlphaFoldDB" id="A0A3N3ZSP8"/>
<keyword evidence="9" id="KW-0676">Redox-active center</keyword>
<keyword evidence="6" id="KW-0560">Oxidoreductase</keyword>
<feature type="domain" description="Vitamin K epoxide reductase" evidence="11">
    <location>
        <begin position="26"/>
        <end position="167"/>
    </location>
</feature>
<keyword evidence="7 10" id="KW-0472">Membrane</keyword>
<dbReference type="PANTHER" id="PTHR34573:SF1">
    <property type="entry name" value="VITAMIN K EPOXIDE REDUCTASE DOMAIN-CONTAINING PROTEIN"/>
    <property type="match status" value="1"/>
</dbReference>
<dbReference type="GO" id="GO:0048038">
    <property type="term" value="F:quinone binding"/>
    <property type="evidence" value="ECO:0007669"/>
    <property type="project" value="UniProtKB-KW"/>
</dbReference>
<feature type="transmembrane region" description="Helical" evidence="10">
    <location>
        <begin position="115"/>
        <end position="136"/>
    </location>
</feature>
<evidence type="ECO:0000256" key="4">
    <source>
        <dbReference type="ARBA" id="ARBA00022719"/>
    </source>
</evidence>
<dbReference type="CDD" id="cd12922">
    <property type="entry name" value="VKOR_5"/>
    <property type="match status" value="1"/>
</dbReference>
<sequence length="212" mass="23112">MTKATENHNQAALDESDPISRLPRGDASWALLAVITAGLALYASISLVIEKWAILQDPLHVTACDINAAFSCGTVIRSSQANLFGFPNPFIGLVAYTLVIVMAVGVLAGARYKAWMWMGLLVGLVLGEVFLLWLWTQATFSINALCLYCMLVWFVHPVLLMATVARCVRTRALPAPEALRDTTKIWAPAGVILIWLVVFGTVLVRFSGTMFG</sequence>
<comment type="subcellular location">
    <subcellularLocation>
        <location evidence="1">Membrane</location>
        <topology evidence="1">Multi-pass membrane protein</topology>
    </subcellularLocation>
</comment>
<dbReference type="OrthoDB" id="9783799at2"/>
<organism evidence="12 13">
    <name type="scientific">Kocuria soli</name>
    <dbReference type="NCBI Taxonomy" id="2485125"/>
    <lineage>
        <taxon>Bacteria</taxon>
        <taxon>Bacillati</taxon>
        <taxon>Actinomycetota</taxon>
        <taxon>Actinomycetes</taxon>
        <taxon>Micrococcales</taxon>
        <taxon>Micrococcaceae</taxon>
        <taxon>Kocuria</taxon>
    </lineage>
</organism>
<evidence type="ECO:0000256" key="9">
    <source>
        <dbReference type="ARBA" id="ARBA00023284"/>
    </source>
</evidence>
<keyword evidence="4" id="KW-0874">Quinone</keyword>
<feature type="transmembrane region" description="Helical" evidence="10">
    <location>
        <begin position="142"/>
        <end position="164"/>
    </location>
</feature>
<evidence type="ECO:0000256" key="7">
    <source>
        <dbReference type="ARBA" id="ARBA00023136"/>
    </source>
</evidence>
<keyword evidence="8" id="KW-1015">Disulfide bond</keyword>
<dbReference type="Pfam" id="PF07884">
    <property type="entry name" value="VKOR"/>
    <property type="match status" value="1"/>
</dbReference>
<evidence type="ECO:0000256" key="6">
    <source>
        <dbReference type="ARBA" id="ARBA00023002"/>
    </source>
</evidence>
<evidence type="ECO:0000256" key="2">
    <source>
        <dbReference type="ARBA" id="ARBA00006214"/>
    </source>
</evidence>
<evidence type="ECO:0000256" key="1">
    <source>
        <dbReference type="ARBA" id="ARBA00004141"/>
    </source>
</evidence>
<dbReference type="GO" id="GO:0016020">
    <property type="term" value="C:membrane"/>
    <property type="evidence" value="ECO:0007669"/>
    <property type="project" value="UniProtKB-SubCell"/>
</dbReference>
<dbReference type="RefSeq" id="WP_123823871.1">
    <property type="nucleotide sequence ID" value="NZ_RKMF01000002.1"/>
</dbReference>
<dbReference type="EMBL" id="RKMF01000002">
    <property type="protein sequence ID" value="ROZ64612.1"/>
    <property type="molecule type" value="Genomic_DNA"/>
</dbReference>
<feature type="transmembrane region" description="Helical" evidence="10">
    <location>
        <begin position="90"/>
        <end position="108"/>
    </location>
</feature>
<evidence type="ECO:0000256" key="5">
    <source>
        <dbReference type="ARBA" id="ARBA00022989"/>
    </source>
</evidence>
<feature type="transmembrane region" description="Helical" evidence="10">
    <location>
        <begin position="29"/>
        <end position="49"/>
    </location>
</feature>
<protein>
    <submittedName>
        <fullName evidence="12">Vitamin K epoxide reductase family protein</fullName>
    </submittedName>
</protein>
<evidence type="ECO:0000259" key="11">
    <source>
        <dbReference type="SMART" id="SM00756"/>
    </source>
</evidence>
<dbReference type="InterPro" id="IPR041714">
    <property type="entry name" value="VKOR_Actinobacteria"/>
</dbReference>
<dbReference type="Gene3D" id="1.20.1440.130">
    <property type="entry name" value="VKOR domain"/>
    <property type="match status" value="1"/>
</dbReference>
<evidence type="ECO:0000256" key="8">
    <source>
        <dbReference type="ARBA" id="ARBA00023157"/>
    </source>
</evidence>
<gene>
    <name evidence="12" type="ORF">EDL96_01800</name>
</gene>
<dbReference type="SMART" id="SM00756">
    <property type="entry name" value="VKc"/>
    <property type="match status" value="1"/>
</dbReference>
<feature type="transmembrane region" description="Helical" evidence="10">
    <location>
        <begin position="185"/>
        <end position="206"/>
    </location>
</feature>
<keyword evidence="5 10" id="KW-1133">Transmembrane helix</keyword>
<comment type="caution">
    <text evidence="12">The sequence shown here is derived from an EMBL/GenBank/DDBJ whole genome shotgun (WGS) entry which is preliminary data.</text>
</comment>
<reference evidence="12 13" key="1">
    <citation type="submission" date="2018-10" db="EMBL/GenBank/DDBJ databases">
        <title>Kocuria sp. M5W7-7, whole genome shotgun sequence.</title>
        <authorList>
            <person name="Tuo L."/>
        </authorList>
    </citation>
    <scope>NUCLEOTIDE SEQUENCE [LARGE SCALE GENOMIC DNA]</scope>
    <source>
        <strain evidence="12 13">M5W7-7</strain>
    </source>
</reference>
<dbReference type="GO" id="GO:0016491">
    <property type="term" value="F:oxidoreductase activity"/>
    <property type="evidence" value="ECO:0007669"/>
    <property type="project" value="UniProtKB-KW"/>
</dbReference>
<evidence type="ECO:0000313" key="12">
    <source>
        <dbReference type="EMBL" id="ROZ64612.1"/>
    </source>
</evidence>
<evidence type="ECO:0000256" key="10">
    <source>
        <dbReference type="SAM" id="Phobius"/>
    </source>
</evidence>
<comment type="similarity">
    <text evidence="2">Belongs to the VKOR family.</text>
</comment>
<proteinExistence type="inferred from homology"/>
<dbReference type="InterPro" id="IPR012932">
    <property type="entry name" value="VKOR"/>
</dbReference>
<dbReference type="Proteomes" id="UP000270616">
    <property type="component" value="Unassembled WGS sequence"/>
</dbReference>
<dbReference type="PANTHER" id="PTHR34573">
    <property type="entry name" value="VKC DOMAIN-CONTAINING PROTEIN"/>
    <property type="match status" value="1"/>
</dbReference>
<name>A0A3N3ZSP8_9MICC</name>
<keyword evidence="3 10" id="KW-0812">Transmembrane</keyword>